<dbReference type="Pfam" id="PF00291">
    <property type="entry name" value="PALP"/>
    <property type="match status" value="1"/>
</dbReference>
<dbReference type="CDD" id="cd01563">
    <property type="entry name" value="Thr-synth_1"/>
    <property type="match status" value="1"/>
</dbReference>
<dbReference type="InterPro" id="IPR036052">
    <property type="entry name" value="TrpB-like_PALP_sf"/>
</dbReference>
<sequence>MSSRTADGLAAVDTLPGLECRACGTHYPVRSLVWRCECGGLLDVAPFETGIDVAALSSRAPTMWRYREAFPIDADPAVSLGEGMSPLIRSAALPAVRLKLDFLMPTLSFKDRGAVMLATLARRLGVENAMIDSSGNAGTAVAAYFARAGVGCTVFVPESTSSGKLAQLRAHGATVVLVPGTRADTSAAALDAAGRPGVMYASHVYHPYFFHGVKSYGYELWEQNGFQLPETVVLPVGNGTLVLGCYLAFSELLRAGLVSRMPTIVAVQASACAPLEAAELAGADEPAAIVAGDTIAEGIAISAPPRGAQILAAVRATGGTIVSVDDDHVRRARQALADEGLFVEPTAAACFAAAQAAHDGEQSDTRTWALARPHLTGADVVVPLCGAGLKSPYASTPAQ</sequence>
<dbReference type="RefSeq" id="WP_390227020.1">
    <property type="nucleotide sequence ID" value="NZ_JBHSCN010000002.1"/>
</dbReference>
<proteinExistence type="predicted"/>
<feature type="domain" description="Tryptophan synthase beta chain-like PALP" evidence="4">
    <location>
        <begin position="78"/>
        <end position="365"/>
    </location>
</feature>
<organism evidence="5 6">
    <name type="scientific">Gryllotalpicola reticulitermitis</name>
    <dbReference type="NCBI Taxonomy" id="1184153"/>
    <lineage>
        <taxon>Bacteria</taxon>
        <taxon>Bacillati</taxon>
        <taxon>Actinomycetota</taxon>
        <taxon>Actinomycetes</taxon>
        <taxon>Micrococcales</taxon>
        <taxon>Microbacteriaceae</taxon>
        <taxon>Gryllotalpicola</taxon>
    </lineage>
</organism>
<dbReference type="InterPro" id="IPR000634">
    <property type="entry name" value="Ser/Thr_deHydtase_PyrdxlP-BS"/>
</dbReference>
<gene>
    <name evidence="5" type="ORF">ACFOYW_02430</name>
</gene>
<accession>A0ABV8Q1F8</accession>
<keyword evidence="6" id="KW-1185">Reference proteome</keyword>
<dbReference type="Proteomes" id="UP001595900">
    <property type="component" value="Unassembled WGS sequence"/>
</dbReference>
<dbReference type="EMBL" id="JBHSCN010000002">
    <property type="protein sequence ID" value="MFC4242215.1"/>
    <property type="molecule type" value="Genomic_DNA"/>
</dbReference>
<keyword evidence="3 5" id="KW-0456">Lyase</keyword>
<evidence type="ECO:0000256" key="2">
    <source>
        <dbReference type="ARBA" id="ARBA00022898"/>
    </source>
</evidence>
<name>A0ABV8Q1F8_9MICO</name>
<evidence type="ECO:0000259" key="4">
    <source>
        <dbReference type="Pfam" id="PF00291"/>
    </source>
</evidence>
<dbReference type="PANTHER" id="PTHR48078:SF6">
    <property type="entry name" value="L-THREONINE DEHYDRATASE CATABOLIC TDCB"/>
    <property type="match status" value="1"/>
</dbReference>
<evidence type="ECO:0000256" key="1">
    <source>
        <dbReference type="ARBA" id="ARBA00001933"/>
    </source>
</evidence>
<evidence type="ECO:0000256" key="3">
    <source>
        <dbReference type="ARBA" id="ARBA00023239"/>
    </source>
</evidence>
<dbReference type="Gene3D" id="3.40.50.1100">
    <property type="match status" value="2"/>
</dbReference>
<comment type="caution">
    <text evidence="5">The sequence shown here is derived from an EMBL/GenBank/DDBJ whole genome shotgun (WGS) entry which is preliminary data.</text>
</comment>
<dbReference type="InterPro" id="IPR001926">
    <property type="entry name" value="TrpB-like_PALP"/>
</dbReference>
<dbReference type="InterPro" id="IPR050147">
    <property type="entry name" value="Ser/Thr_Dehydratase"/>
</dbReference>
<dbReference type="SUPFAM" id="SSF53686">
    <property type="entry name" value="Tryptophan synthase beta subunit-like PLP-dependent enzymes"/>
    <property type="match status" value="1"/>
</dbReference>
<evidence type="ECO:0000313" key="6">
    <source>
        <dbReference type="Proteomes" id="UP001595900"/>
    </source>
</evidence>
<dbReference type="GO" id="GO:0004795">
    <property type="term" value="F:threonine synthase activity"/>
    <property type="evidence" value="ECO:0007669"/>
    <property type="project" value="UniProtKB-EC"/>
</dbReference>
<keyword evidence="2" id="KW-0663">Pyridoxal phosphate</keyword>
<comment type="cofactor">
    <cofactor evidence="1">
        <name>pyridoxal 5'-phosphate</name>
        <dbReference type="ChEBI" id="CHEBI:597326"/>
    </cofactor>
</comment>
<dbReference type="PANTHER" id="PTHR48078">
    <property type="entry name" value="THREONINE DEHYDRATASE, MITOCHONDRIAL-RELATED"/>
    <property type="match status" value="1"/>
</dbReference>
<protein>
    <submittedName>
        <fullName evidence="5">Threonine synthase</fullName>
        <ecNumber evidence="5">4.2.3.1</ecNumber>
    </submittedName>
</protein>
<evidence type="ECO:0000313" key="5">
    <source>
        <dbReference type="EMBL" id="MFC4242215.1"/>
    </source>
</evidence>
<reference evidence="6" key="1">
    <citation type="journal article" date="2019" name="Int. J. Syst. Evol. Microbiol.">
        <title>The Global Catalogue of Microorganisms (GCM) 10K type strain sequencing project: providing services to taxonomists for standard genome sequencing and annotation.</title>
        <authorList>
            <consortium name="The Broad Institute Genomics Platform"/>
            <consortium name="The Broad Institute Genome Sequencing Center for Infectious Disease"/>
            <person name="Wu L."/>
            <person name="Ma J."/>
        </authorList>
    </citation>
    <scope>NUCLEOTIDE SEQUENCE [LARGE SCALE GENOMIC DNA]</scope>
    <source>
        <strain evidence="6">CGMCC 1.10363</strain>
    </source>
</reference>
<dbReference type="PROSITE" id="PS00165">
    <property type="entry name" value="DEHYDRATASE_SER_THR"/>
    <property type="match status" value="1"/>
</dbReference>
<dbReference type="EC" id="4.2.3.1" evidence="5"/>